<dbReference type="FunFam" id="1.20.1560.10:FF:000003">
    <property type="entry name" value="ABC transporter C family member 10"/>
    <property type="match status" value="1"/>
</dbReference>
<feature type="transmembrane region" description="Helical" evidence="14">
    <location>
        <begin position="865"/>
        <end position="886"/>
    </location>
</feature>
<dbReference type="InterPro" id="IPR011527">
    <property type="entry name" value="ABC1_TM_dom"/>
</dbReference>
<feature type="domain" description="ABC transporter" evidence="15">
    <location>
        <begin position="1700"/>
        <end position="1930"/>
    </location>
</feature>
<evidence type="ECO:0000256" key="10">
    <source>
        <dbReference type="ARBA" id="ARBA00022967"/>
    </source>
</evidence>
<dbReference type="Gene3D" id="1.10.630.10">
    <property type="entry name" value="Cytochrome P450"/>
    <property type="match status" value="1"/>
</dbReference>
<dbReference type="GO" id="GO:0004497">
    <property type="term" value="F:monooxygenase activity"/>
    <property type="evidence" value="ECO:0007669"/>
    <property type="project" value="InterPro"/>
</dbReference>
<feature type="transmembrane region" description="Helical" evidence="14">
    <location>
        <begin position="892"/>
        <end position="911"/>
    </location>
</feature>
<feature type="transmembrane region" description="Helical" evidence="14">
    <location>
        <begin position="623"/>
        <end position="640"/>
    </location>
</feature>
<dbReference type="SUPFAM" id="SSF90123">
    <property type="entry name" value="ABC transporter transmembrane region"/>
    <property type="match status" value="2"/>
</dbReference>
<feature type="transmembrane region" description="Helical" evidence="14">
    <location>
        <begin position="1491"/>
        <end position="1509"/>
    </location>
</feature>
<dbReference type="InterPro" id="IPR036396">
    <property type="entry name" value="Cyt_P450_sf"/>
</dbReference>
<comment type="similarity">
    <text evidence="3">Belongs to the cytochrome P450 family.</text>
</comment>
<name>A0A660KW44_9ROSI</name>
<evidence type="ECO:0000313" key="18">
    <source>
        <dbReference type="Proteomes" id="UP000327013"/>
    </source>
</evidence>
<keyword evidence="6 14" id="KW-0812">Transmembrane</keyword>
<dbReference type="GO" id="GO:0005506">
    <property type="term" value="F:iron ion binding"/>
    <property type="evidence" value="ECO:0007669"/>
    <property type="project" value="InterPro"/>
</dbReference>
<dbReference type="Pfam" id="PF00067">
    <property type="entry name" value="p450"/>
    <property type="match status" value="1"/>
</dbReference>
<dbReference type="PANTHER" id="PTHR24223">
    <property type="entry name" value="ATP-BINDING CASSETTE SUB-FAMILY C"/>
    <property type="match status" value="1"/>
</dbReference>
<dbReference type="Pfam" id="PF00005">
    <property type="entry name" value="ABC_tran"/>
    <property type="match status" value="2"/>
</dbReference>
<reference evidence="17 18" key="1">
    <citation type="submission" date="2019-06" db="EMBL/GenBank/DDBJ databases">
        <title>A chromosomal-level reference genome of Carpinus fangiana (Coryloideae, Betulaceae).</title>
        <authorList>
            <person name="Yang X."/>
            <person name="Wang Z."/>
            <person name="Zhang L."/>
            <person name="Hao G."/>
            <person name="Liu J."/>
            <person name="Yang Y."/>
        </authorList>
    </citation>
    <scope>NUCLEOTIDE SEQUENCE [LARGE SCALE GENOMIC DNA]</scope>
    <source>
        <strain evidence="17">Cfa_2016G</strain>
        <tissue evidence="17">Leaf</tissue>
    </source>
</reference>
<feature type="transmembrane region" description="Helical" evidence="14">
    <location>
        <begin position="1418"/>
        <end position="1447"/>
    </location>
</feature>
<dbReference type="FunFam" id="1.20.1560.10:FF:000002">
    <property type="entry name" value="ABC transporter C family member 5"/>
    <property type="match status" value="1"/>
</dbReference>
<organism evidence="17 18">
    <name type="scientific">Carpinus fangiana</name>
    <dbReference type="NCBI Taxonomy" id="176857"/>
    <lineage>
        <taxon>Eukaryota</taxon>
        <taxon>Viridiplantae</taxon>
        <taxon>Streptophyta</taxon>
        <taxon>Embryophyta</taxon>
        <taxon>Tracheophyta</taxon>
        <taxon>Spermatophyta</taxon>
        <taxon>Magnoliopsida</taxon>
        <taxon>eudicotyledons</taxon>
        <taxon>Gunneridae</taxon>
        <taxon>Pentapetalae</taxon>
        <taxon>rosids</taxon>
        <taxon>fabids</taxon>
        <taxon>Fagales</taxon>
        <taxon>Betulaceae</taxon>
        <taxon>Carpinus</taxon>
    </lineage>
</organism>
<feature type="transmembrane region" description="Helical" evidence="14">
    <location>
        <begin position="555"/>
        <end position="577"/>
    </location>
</feature>
<evidence type="ECO:0000259" key="15">
    <source>
        <dbReference type="PROSITE" id="PS50893"/>
    </source>
</evidence>
<dbReference type="InterPro" id="IPR050173">
    <property type="entry name" value="ABC_transporter_C-like"/>
</dbReference>
<dbReference type="GO" id="GO:0020037">
    <property type="term" value="F:heme binding"/>
    <property type="evidence" value="ECO:0007669"/>
    <property type="project" value="InterPro"/>
</dbReference>
<feature type="transmembrane region" description="Helical" evidence="14">
    <location>
        <begin position="979"/>
        <end position="1001"/>
    </location>
</feature>
<dbReference type="SMART" id="SM00382">
    <property type="entry name" value="AAA"/>
    <property type="match status" value="2"/>
</dbReference>
<keyword evidence="12 14" id="KW-0472">Membrane</keyword>
<dbReference type="InterPro" id="IPR002397">
    <property type="entry name" value="Cyt_P450_B"/>
</dbReference>
<feature type="domain" description="ABC transmembrane type-1" evidence="16">
    <location>
        <begin position="753"/>
        <end position="1034"/>
    </location>
</feature>
<dbReference type="Proteomes" id="UP000327013">
    <property type="component" value="Chromosome 4"/>
</dbReference>
<evidence type="ECO:0000256" key="5">
    <source>
        <dbReference type="ARBA" id="ARBA00022448"/>
    </source>
</evidence>
<dbReference type="InterPro" id="IPR003593">
    <property type="entry name" value="AAA+_ATPase"/>
</dbReference>
<feature type="transmembrane region" description="Helical" evidence="14">
    <location>
        <begin position="474"/>
        <end position="498"/>
    </location>
</feature>
<evidence type="ECO:0000256" key="7">
    <source>
        <dbReference type="ARBA" id="ARBA00022737"/>
    </source>
</evidence>
<evidence type="ECO:0000256" key="13">
    <source>
        <dbReference type="ARBA" id="ARBA00034018"/>
    </source>
</evidence>
<dbReference type="InterPro" id="IPR036640">
    <property type="entry name" value="ABC1_TM_sf"/>
</dbReference>
<comment type="subcellular location">
    <subcellularLocation>
        <location evidence="1">Membrane</location>
        <topology evidence="1">Multi-pass membrane protein</topology>
    </subcellularLocation>
</comment>
<keyword evidence="8" id="KW-0547">Nucleotide-binding</keyword>
<dbReference type="GO" id="GO:0016705">
    <property type="term" value="F:oxidoreductase activity, acting on paired donors, with incorporation or reduction of molecular oxygen"/>
    <property type="evidence" value="ECO:0007669"/>
    <property type="project" value="InterPro"/>
</dbReference>
<evidence type="ECO:0000256" key="1">
    <source>
        <dbReference type="ARBA" id="ARBA00004141"/>
    </source>
</evidence>
<evidence type="ECO:0000256" key="12">
    <source>
        <dbReference type="ARBA" id="ARBA00023136"/>
    </source>
</evidence>
<keyword evidence="18" id="KW-1185">Reference proteome</keyword>
<dbReference type="CDD" id="cd03250">
    <property type="entry name" value="ABCC_MRP_domain1"/>
    <property type="match status" value="1"/>
</dbReference>
<accession>A0A660KW44</accession>
<evidence type="ECO:0000256" key="4">
    <source>
        <dbReference type="ARBA" id="ARBA00012191"/>
    </source>
</evidence>
<feature type="transmembrane region" description="Helical" evidence="14">
    <location>
        <begin position="1607"/>
        <end position="1625"/>
    </location>
</feature>
<dbReference type="InterPro" id="IPR044726">
    <property type="entry name" value="ABCC_6TM_D2"/>
</dbReference>
<evidence type="ECO:0000256" key="3">
    <source>
        <dbReference type="ARBA" id="ARBA00010617"/>
    </source>
</evidence>
<dbReference type="CDD" id="cd18579">
    <property type="entry name" value="ABC_6TM_ABCC_D1"/>
    <property type="match status" value="1"/>
</dbReference>
<dbReference type="SUPFAM" id="SSF52540">
    <property type="entry name" value="P-loop containing nucleoside triphosphate hydrolases"/>
    <property type="match status" value="2"/>
</dbReference>
<dbReference type="InterPro" id="IPR003439">
    <property type="entry name" value="ABC_transporter-like_ATP-bd"/>
</dbReference>
<keyword evidence="5" id="KW-0813">Transport</keyword>
<dbReference type="PANTHER" id="PTHR24223:SF165">
    <property type="entry name" value="ABC TRANSPORTER C FAMILY MEMBER 15-RELATED"/>
    <property type="match status" value="1"/>
</dbReference>
<dbReference type="EC" id="7.6.2.2" evidence="4"/>
<comment type="similarity">
    <text evidence="2">Belongs to the ABC transporter superfamily. ABCC family. Conjugate transporter (TC 3.A.1.208) subfamily.</text>
</comment>
<dbReference type="FunFam" id="3.40.50.300:FF:000508">
    <property type="entry name" value="ABC transporter C family member 5"/>
    <property type="match status" value="1"/>
</dbReference>
<dbReference type="Gene3D" id="3.40.50.300">
    <property type="entry name" value="P-loop containing nucleotide triphosphate hydrolases"/>
    <property type="match status" value="2"/>
</dbReference>
<evidence type="ECO:0000313" key="17">
    <source>
        <dbReference type="EMBL" id="KAE8038509.1"/>
    </source>
</evidence>
<dbReference type="GO" id="GO:0005524">
    <property type="term" value="F:ATP binding"/>
    <property type="evidence" value="ECO:0007669"/>
    <property type="project" value="UniProtKB-KW"/>
</dbReference>
<dbReference type="PRINTS" id="PR00359">
    <property type="entry name" value="BP450"/>
</dbReference>
<dbReference type="InterPro" id="IPR044746">
    <property type="entry name" value="ABCC_6TM_D1"/>
</dbReference>
<feature type="transmembrane region" description="Helical" evidence="14">
    <location>
        <begin position="519"/>
        <end position="543"/>
    </location>
</feature>
<feature type="transmembrane region" description="Helical" evidence="14">
    <location>
        <begin position="752"/>
        <end position="773"/>
    </location>
</feature>
<dbReference type="Pfam" id="PF00664">
    <property type="entry name" value="ABC_membrane"/>
    <property type="match status" value="2"/>
</dbReference>
<dbReference type="SUPFAM" id="SSF48264">
    <property type="entry name" value="Cytochrome P450"/>
    <property type="match status" value="1"/>
</dbReference>
<feature type="transmembrane region" description="Helical" evidence="14">
    <location>
        <begin position="589"/>
        <end position="611"/>
    </location>
</feature>
<evidence type="ECO:0000256" key="11">
    <source>
        <dbReference type="ARBA" id="ARBA00022989"/>
    </source>
</evidence>
<keyword evidence="7" id="KW-0677">Repeat</keyword>
<dbReference type="CDD" id="cd03244">
    <property type="entry name" value="ABCC_MRP_domain2"/>
    <property type="match status" value="1"/>
</dbReference>
<dbReference type="GO" id="GO:0016887">
    <property type="term" value="F:ATP hydrolysis activity"/>
    <property type="evidence" value="ECO:0007669"/>
    <property type="project" value="InterPro"/>
</dbReference>
<dbReference type="InterPro" id="IPR001128">
    <property type="entry name" value="Cyt_P450"/>
</dbReference>
<keyword evidence="10" id="KW-1278">Translocase</keyword>
<dbReference type="InterPro" id="IPR027417">
    <property type="entry name" value="P-loop_NTPase"/>
</dbReference>
<dbReference type="GO" id="GO:0016020">
    <property type="term" value="C:membrane"/>
    <property type="evidence" value="ECO:0007669"/>
    <property type="project" value="UniProtKB-SubCell"/>
</dbReference>
<evidence type="ECO:0000256" key="9">
    <source>
        <dbReference type="ARBA" id="ARBA00022840"/>
    </source>
</evidence>
<dbReference type="InterPro" id="IPR017871">
    <property type="entry name" value="ABC_transporter-like_CS"/>
</dbReference>
<evidence type="ECO:0000256" key="8">
    <source>
        <dbReference type="ARBA" id="ARBA00022741"/>
    </source>
</evidence>
<dbReference type="GO" id="GO:0008559">
    <property type="term" value="F:ABC-type xenobiotic transporter activity"/>
    <property type="evidence" value="ECO:0007669"/>
    <property type="project" value="UniProtKB-EC"/>
</dbReference>
<evidence type="ECO:0000256" key="2">
    <source>
        <dbReference type="ARBA" id="ARBA00009726"/>
    </source>
</evidence>
<keyword evidence="9" id="KW-0067">ATP-binding</keyword>
<feature type="transmembrane region" description="Helical" evidence="14">
    <location>
        <begin position="785"/>
        <end position="804"/>
    </location>
</feature>
<gene>
    <name evidence="17" type="ORF">FH972_011011</name>
</gene>
<sequence>MELGSIWVVLLCSFGALVALKWLLKNANRWLHETRLGDRQYSLPPGDLGWPFIGNMWSFLRAFKSHDPDSFISSFVSRFGRTGIYKAFMFGSPSVIVTSPETCRRVLTDDECFKPGWPRSTTELIGKKSFIGISFEEHKRLRRLTAAPVNGNEALSMYTKYIEENVIASLNKWTTMGEFEFLTELRKLTFRIIMYIFLSSESEPVMEALEREYTTLNYGVRAMAINLPGFAYYKALKARKNLVAQFKSIVNERRNQRKSRVSLKKKDMMDALLEVEDENGKKLTDEEIIDVLVMYLNAGHESSGHTAMWAAIFLEEHPEFLEKAKAEQDEIVSKRPPTQTSLTLKEIREMEYLSKVIDEALRVVTFSLTVFREAKKDVNIGGYTIPKGWKVLVWFRSVHLDPETYPNPKEFNPSRWDAGATQPWMLSERNHQLLEGRLQKLEAGEGSMLLEDIMMFNLRWPQMESPCLWEHVSIVVPLGFLAIILLHLAGKLLGLIFKHRTKHTDRGIDKYPIRIKVSITYRATIICTSFLLGTHFLMLLMLLNGMGTQCHSKAWAFSSETMQVLSWAITLVAVYIVPNRKYIKFPWILRAWWLCSFLLSIICTALDTHFIMRNHGKLGVRDFADFLGLLASTCLMGISIRGKTDTVFIVPSGTAEPLLDGKTAKKSVCIRESLYGKANLVQLVTFSWLNPLFALGFKKPIEPDEIPNVDIKNSAGFVSHSFNESLQQVKERDGATNPSIYKAIYLFIRKKAAINAFFAVVSAGTSYVGPYLIDDFVNFLSQKSTWSLESGYLLALAFLGAKMVETIAQRQWIFGARQLGLRLRAAMISRIYKKGLVLSSRSRQRHTSGEIINYMSVDIERITDFIWYLNVVWMLPMQISLAIYILHTTLGLGSMGALAATSIVMACNIPLTRLQKRYQSKIMEAKDNRMKATSEVLRNMKILKLQAWDSQFLNSLESLRKIEYSWLWKSLRLSALSGFIFWISPMFISVITFGTCILMGIELTAGRVLSALATFRMLQDPIFGLPDLLSAIAQGKVSVDRIASYLQEEEIQSDPIKHLPRDQTEFDIQVDSGEFSWDPESRNPTLEGIQLKVKRGMKVAICGTVGSGKSSLLSCILGEIQMLSGTVKISGTKAYVPQSPWILTGNVRENILFGNQYDDTKYGRTVKACALEKDFELFSSGDLTEIGERGINMSGGQKQRIQIARAVYQDADIYLLDDPFSAVDAHTGTQIFEECLMGILKDKTILFVTHQVEFLPAADLILVMQNGKIAQAGRFEELLEQNIGFEVLVGAHSEALESILTVENSSKTAPSPTADDESNIDSTLNAELLHTQHDSEHNLSLEITEKACKLFQDEEREKGSIGKEVYWSYLTTVKGGALVPFILLAHSSFQVLQIASNYWMAWATPPTRETQPKVAMNFIFLVYVLLAVVSALCVLARNTLVALAGLWTSQKLFTKMLHSVLRAPMAFFDSTPFGRILNRTSTDQSVVDLELAGKVGWCAFSIIQILGTIAVMSQVAWEVFVIFIPVTAICAWYQKYYIATARELARVAGIQRAPILHHFAESLAGAATIRAFDQEDRFLDGNLSLVDNHSRPWFHNVSAMEWLSFRLNLLSNFVFGFSLVLLVTLPEGVINPSIAGLAVTYGINLNVAQAAVIWNICNAENKMISVERIAQYSNIKSEAPLVIEESRPPNNWPEVGTICFKHLQVRYAEHLPFVLKNINCTFPGGKKVGVVGRTGSGKSTLIQAIFRIVELREGSIIIDDVDICKIGLHDLRSRLSIIPQEPIMFEGTVRANLDPLQKYSDSEIWKALDKCQLGHLVRAKEEKLDSTVVENGENWSVGQRQLFCLGRALLKKSSILVLDEATASVDSATDGVIQKIISHEFKDRTVVTIAHRIHTVIDSDLILVLRRIAEYDTPGELLKRPGSFFSKLIQEYSSRSQSFNSFANRHD</sequence>
<dbReference type="CDD" id="cd18580">
    <property type="entry name" value="ABC_6TM_ABCC_D2"/>
    <property type="match status" value="1"/>
</dbReference>
<dbReference type="FunFam" id="3.40.50.300:FF:000169">
    <property type="entry name" value="ABC transporter C family member 3"/>
    <property type="match status" value="1"/>
</dbReference>
<evidence type="ECO:0000256" key="14">
    <source>
        <dbReference type="SAM" id="Phobius"/>
    </source>
</evidence>
<keyword evidence="11 14" id="KW-1133">Transmembrane helix</keyword>
<dbReference type="PROSITE" id="PS50929">
    <property type="entry name" value="ABC_TM1F"/>
    <property type="match status" value="2"/>
</dbReference>
<feature type="transmembrane region" description="Helical" evidence="14">
    <location>
        <begin position="1515"/>
        <end position="1533"/>
    </location>
</feature>
<evidence type="ECO:0000256" key="6">
    <source>
        <dbReference type="ARBA" id="ARBA00022692"/>
    </source>
</evidence>
<dbReference type="OrthoDB" id="6500128at2759"/>
<dbReference type="PROSITE" id="PS50893">
    <property type="entry name" value="ABC_TRANSPORTER_2"/>
    <property type="match status" value="2"/>
</dbReference>
<feature type="domain" description="ABC transporter" evidence="15">
    <location>
        <begin position="1068"/>
        <end position="1291"/>
    </location>
</feature>
<dbReference type="PROSITE" id="PS00211">
    <property type="entry name" value="ABC_TRANSPORTER_1"/>
    <property type="match status" value="1"/>
</dbReference>
<dbReference type="EMBL" id="CM017324">
    <property type="protein sequence ID" value="KAE8038509.1"/>
    <property type="molecule type" value="Genomic_DNA"/>
</dbReference>
<dbReference type="Gene3D" id="1.20.1560.10">
    <property type="entry name" value="ABC transporter type 1, transmembrane domain"/>
    <property type="match status" value="2"/>
</dbReference>
<comment type="catalytic activity">
    <reaction evidence="13">
        <text>ATP + H2O + xenobioticSide 1 = ADP + phosphate + xenobioticSide 2.</text>
        <dbReference type="EC" id="7.6.2.2"/>
    </reaction>
</comment>
<evidence type="ECO:0000259" key="16">
    <source>
        <dbReference type="PROSITE" id="PS50929"/>
    </source>
</evidence>
<proteinExistence type="inferred from homology"/>
<feature type="domain" description="ABC transmembrane type-1" evidence="16">
    <location>
        <begin position="1390"/>
        <end position="1661"/>
    </location>
</feature>
<protein>
    <recommendedName>
        <fullName evidence="4">ABC-type xenobiotic transporter</fullName>
        <ecNumber evidence="4">7.6.2.2</ecNumber>
    </recommendedName>
</protein>